<reference evidence="9" key="1">
    <citation type="submission" date="2019-07" db="EMBL/GenBank/DDBJ databases">
        <authorList>
            <person name="Alioto T."/>
            <person name="Alioto T."/>
            <person name="Gomez Garrido J."/>
        </authorList>
    </citation>
    <scope>NUCLEOTIDE SEQUENCE</scope>
</reference>
<dbReference type="Proteomes" id="UP001054821">
    <property type="component" value="Chromosome 1"/>
</dbReference>
<dbReference type="GO" id="GO:0007186">
    <property type="term" value="P:G protein-coupled receptor signaling pathway"/>
    <property type="evidence" value="ECO:0007669"/>
    <property type="project" value="InterPro"/>
</dbReference>
<dbReference type="Pfam" id="PF00631">
    <property type="entry name" value="G-gamma"/>
    <property type="match status" value="1"/>
</dbReference>
<dbReference type="PANTHER" id="PTHR35129:SF5">
    <property type="entry name" value="GUANINE NUCLEOTIDE-BINDING PROTEIN SUBUNIT GAMMA 2"/>
    <property type="match status" value="1"/>
</dbReference>
<feature type="compositionally biased region" description="Low complexity" evidence="6">
    <location>
        <begin position="13"/>
        <end position="30"/>
    </location>
</feature>
<dbReference type="EMBL" id="CABIKO010000012">
    <property type="protein sequence ID" value="VVA14979.1"/>
    <property type="molecule type" value="Genomic_DNA"/>
</dbReference>
<evidence type="ECO:0000256" key="6">
    <source>
        <dbReference type="SAM" id="MobiDB-lite"/>
    </source>
</evidence>
<keyword evidence="5" id="KW-0807">Transducer</keyword>
<organism evidence="9 10">
    <name type="scientific">Prunus dulcis</name>
    <name type="common">Almond</name>
    <name type="synonym">Amygdalus dulcis</name>
    <dbReference type="NCBI Taxonomy" id="3755"/>
    <lineage>
        <taxon>Eukaryota</taxon>
        <taxon>Viridiplantae</taxon>
        <taxon>Streptophyta</taxon>
        <taxon>Embryophyta</taxon>
        <taxon>Tracheophyta</taxon>
        <taxon>Spermatophyta</taxon>
        <taxon>Magnoliopsida</taxon>
        <taxon>eudicotyledons</taxon>
        <taxon>Gunneridae</taxon>
        <taxon>Pentapetalae</taxon>
        <taxon>rosids</taxon>
        <taxon>fabids</taxon>
        <taxon>Rosales</taxon>
        <taxon>Rosaceae</taxon>
        <taxon>Amygdaloideae</taxon>
        <taxon>Amygdaleae</taxon>
        <taxon>Prunus</taxon>
    </lineage>
</organism>
<keyword evidence="11" id="KW-1185">Reference proteome</keyword>
<name>A0A5E4EJ52_PRUDU</name>
<feature type="region of interest" description="Disordered" evidence="6">
    <location>
        <begin position="1"/>
        <end position="57"/>
    </location>
</feature>
<dbReference type="InterPro" id="IPR015898">
    <property type="entry name" value="G-protein_gamma-like_dom"/>
</dbReference>
<comment type="subcellular location">
    <subcellularLocation>
        <location evidence="1">Cell membrane</location>
    </subcellularLocation>
</comment>
<evidence type="ECO:0000256" key="1">
    <source>
        <dbReference type="ARBA" id="ARBA00004236"/>
    </source>
</evidence>
<dbReference type="OMA" id="QNARNPT"/>
<evidence type="ECO:0000313" key="8">
    <source>
        <dbReference type="EMBL" id="KAI5354783.1"/>
    </source>
</evidence>
<dbReference type="Proteomes" id="UP000327085">
    <property type="component" value="Chromosome 1"/>
</dbReference>
<dbReference type="InParanoid" id="A0A5E4EJ52"/>
<dbReference type="Gramene" id="VVA14979">
    <property type="protein sequence ID" value="VVA14979"/>
    <property type="gene ID" value="Prudul26B030678"/>
</dbReference>
<keyword evidence="3" id="KW-0175">Coiled coil</keyword>
<evidence type="ECO:0000259" key="7">
    <source>
        <dbReference type="SMART" id="SM01224"/>
    </source>
</evidence>
<protein>
    <submittedName>
        <fullName evidence="9">PREDICTED: guanine nucleotide-binding</fullName>
    </submittedName>
</protein>
<feature type="compositionally biased region" description="Basic and acidic residues" evidence="6">
    <location>
        <begin position="31"/>
        <end position="41"/>
    </location>
</feature>
<dbReference type="EMBL" id="JAJFAZ020000001">
    <property type="protein sequence ID" value="KAI5354783.1"/>
    <property type="molecule type" value="Genomic_DNA"/>
</dbReference>
<dbReference type="SMART" id="SM01224">
    <property type="entry name" value="G_gamma"/>
    <property type="match status" value="1"/>
</dbReference>
<evidence type="ECO:0000256" key="5">
    <source>
        <dbReference type="ARBA" id="ARBA00023224"/>
    </source>
</evidence>
<evidence type="ECO:0000313" key="9">
    <source>
        <dbReference type="EMBL" id="VVA14979.1"/>
    </source>
</evidence>
<dbReference type="AlphaFoldDB" id="A0A5E4EJ52"/>
<dbReference type="GO" id="GO:0005886">
    <property type="term" value="C:plasma membrane"/>
    <property type="evidence" value="ECO:0007669"/>
    <property type="project" value="UniProtKB-SubCell"/>
</dbReference>
<reference evidence="10" key="2">
    <citation type="journal article" date="2020" name="Plant J.">
        <title>Transposons played a major role in the diversification between the closely related almond and peach genomes: results from the almond genome sequence.</title>
        <authorList>
            <person name="Alioto T."/>
            <person name="Alexiou K.G."/>
            <person name="Bardil A."/>
            <person name="Barteri F."/>
            <person name="Castanera R."/>
            <person name="Cruz F."/>
            <person name="Dhingra A."/>
            <person name="Duval H."/>
            <person name="Fernandez I Marti A."/>
            <person name="Frias L."/>
            <person name="Galan B."/>
            <person name="Garcia J.L."/>
            <person name="Howad W."/>
            <person name="Gomez-Garrido J."/>
            <person name="Gut M."/>
            <person name="Julca I."/>
            <person name="Morata J."/>
            <person name="Puigdomenech P."/>
            <person name="Ribeca P."/>
            <person name="Rubio Cabetas M.J."/>
            <person name="Vlasova A."/>
            <person name="Wirthensohn M."/>
            <person name="Garcia-Mas J."/>
            <person name="Gabaldon T."/>
            <person name="Casacuberta J.M."/>
            <person name="Arus P."/>
        </authorList>
    </citation>
    <scope>NUCLEOTIDE SEQUENCE [LARGE SCALE GENOMIC DNA]</scope>
    <source>
        <strain evidence="10">cv. Texas</strain>
    </source>
</reference>
<dbReference type="PANTHER" id="PTHR35129">
    <property type="entry name" value="GUANINE NUCLEOTIDE-BINDING PROTEIN SUBUNIT GAMMA 1"/>
    <property type="match status" value="1"/>
</dbReference>
<evidence type="ECO:0000256" key="3">
    <source>
        <dbReference type="ARBA" id="ARBA00023054"/>
    </source>
</evidence>
<gene>
    <name evidence="9" type="ORF">ALMOND_2B030678</name>
    <name evidence="8" type="ORF">L3X38_007678</name>
</gene>
<evidence type="ECO:0000313" key="10">
    <source>
        <dbReference type="Proteomes" id="UP000327085"/>
    </source>
</evidence>
<keyword evidence="4" id="KW-0472">Membrane</keyword>
<dbReference type="InterPro" id="IPR045878">
    <property type="entry name" value="GG1/2"/>
</dbReference>
<evidence type="ECO:0000256" key="2">
    <source>
        <dbReference type="ARBA" id="ARBA00022475"/>
    </source>
</evidence>
<evidence type="ECO:0000256" key="4">
    <source>
        <dbReference type="ARBA" id="ARBA00023136"/>
    </source>
</evidence>
<accession>A0A5E4EJ52</accession>
<proteinExistence type="predicted"/>
<feature type="domain" description="G protein gamma" evidence="7">
    <location>
        <begin position="74"/>
        <end position="147"/>
    </location>
</feature>
<sequence length="148" mass="16034">MSTTMDKQVEANPSSSSSSSPSPSPSSSPGRGREEGLKREEEDHEGEGGGGAALHFEDRARAAQYPTFIGKHKLAASISHLHNQIDIIQKELTQLETVGESSIVCKELIASVESSSDPLLPSTKGPADVGWDRWFRGAHNSRSHNRWI</sequence>
<evidence type="ECO:0000313" key="11">
    <source>
        <dbReference type="Proteomes" id="UP001054821"/>
    </source>
</evidence>
<keyword evidence="2" id="KW-1003">Cell membrane</keyword>
<reference evidence="8 11" key="3">
    <citation type="journal article" date="2022" name="G3 (Bethesda)">
        <title>Whole-genome sequence and methylome profiling of the almond [Prunus dulcis (Mill.) D.A. Webb] cultivar 'Nonpareil'.</title>
        <authorList>
            <person name="D'Amico-Willman K.M."/>
            <person name="Ouma W.Z."/>
            <person name="Meulia T."/>
            <person name="Sideli G.M."/>
            <person name="Gradziel T.M."/>
            <person name="Fresnedo-Ramirez J."/>
        </authorList>
    </citation>
    <scope>NUCLEOTIDE SEQUENCE [LARGE SCALE GENOMIC DNA]</scope>
    <source>
        <strain evidence="8">Clone GOH B32 T37-40</strain>
    </source>
</reference>